<proteinExistence type="inferred from homology"/>
<evidence type="ECO:0000259" key="13">
    <source>
        <dbReference type="PROSITE" id="PS51192"/>
    </source>
</evidence>
<dbReference type="HAMAP" id="MF_00983">
    <property type="entry name" value="PriA"/>
    <property type="match status" value="1"/>
</dbReference>
<feature type="binding site" evidence="12">
    <location>
        <position position="468"/>
    </location>
    <ligand>
        <name>Zn(2+)</name>
        <dbReference type="ChEBI" id="CHEBI:29105"/>
        <label>1</label>
    </ligand>
</feature>
<evidence type="ECO:0000256" key="6">
    <source>
        <dbReference type="ARBA" id="ARBA00022806"/>
    </source>
</evidence>
<dbReference type="EMBL" id="JACVKN010000024">
    <property type="protein sequence ID" value="MBK2064459.1"/>
    <property type="molecule type" value="Genomic_DNA"/>
</dbReference>
<dbReference type="Gene3D" id="3.40.1440.60">
    <property type="entry name" value="PriA, 3(prime) DNA-binding domain"/>
    <property type="match status" value="1"/>
</dbReference>
<dbReference type="AlphaFoldDB" id="A0A9Q2KV10"/>
<name>A0A9Q2KV10_9GAMM</name>
<protein>
    <recommendedName>
        <fullName evidence="12">Replication restart protein PriA</fullName>
    </recommendedName>
    <alternativeName>
        <fullName evidence="12">ATP-dependent DNA helicase PriA</fullName>
        <ecNumber evidence="12">5.6.2.4</ecNumber>
    </alternativeName>
    <alternativeName>
        <fullName evidence="12">DNA 3'-5' helicase PriA</fullName>
    </alternativeName>
</protein>
<dbReference type="InterPro" id="IPR011545">
    <property type="entry name" value="DEAD/DEAH_box_helicase_dom"/>
</dbReference>
<keyword evidence="3 12" id="KW-0479">Metal-binding</keyword>
<feature type="binding site" evidence="12">
    <location>
        <position position="424"/>
    </location>
    <ligand>
        <name>Zn(2+)</name>
        <dbReference type="ChEBI" id="CHEBI:29105"/>
        <label>1</label>
    </ligand>
</feature>
<feature type="domain" description="Helicase ATP-binding" evidence="13">
    <location>
        <begin position="197"/>
        <end position="365"/>
    </location>
</feature>
<dbReference type="GO" id="GO:0008270">
    <property type="term" value="F:zinc ion binding"/>
    <property type="evidence" value="ECO:0007669"/>
    <property type="project" value="UniProtKB-UniRule"/>
</dbReference>
<dbReference type="GO" id="GO:0016787">
    <property type="term" value="F:hydrolase activity"/>
    <property type="evidence" value="ECO:0007669"/>
    <property type="project" value="UniProtKB-KW"/>
</dbReference>
<evidence type="ECO:0000256" key="5">
    <source>
        <dbReference type="ARBA" id="ARBA00022801"/>
    </source>
</evidence>
<dbReference type="FunFam" id="3.40.50.300:FF:000489">
    <property type="entry name" value="Primosome assembly protein PriA"/>
    <property type="match status" value="1"/>
</dbReference>
<evidence type="ECO:0000256" key="8">
    <source>
        <dbReference type="ARBA" id="ARBA00022840"/>
    </source>
</evidence>
<keyword evidence="4 12" id="KW-0547">Nucleotide-binding</keyword>
<dbReference type="GO" id="GO:0043138">
    <property type="term" value="F:3'-5' DNA helicase activity"/>
    <property type="evidence" value="ECO:0007669"/>
    <property type="project" value="UniProtKB-EC"/>
</dbReference>
<dbReference type="GO" id="GO:0006302">
    <property type="term" value="P:double-strand break repair"/>
    <property type="evidence" value="ECO:0007669"/>
    <property type="project" value="InterPro"/>
</dbReference>
<dbReference type="CDD" id="cd17929">
    <property type="entry name" value="DEXHc_priA"/>
    <property type="match status" value="1"/>
</dbReference>
<dbReference type="NCBIfam" id="TIGR00595">
    <property type="entry name" value="priA"/>
    <property type="match status" value="1"/>
</dbReference>
<dbReference type="InterPro" id="IPR005259">
    <property type="entry name" value="PriA"/>
</dbReference>
<feature type="binding site" evidence="12">
    <location>
        <position position="465"/>
    </location>
    <ligand>
        <name>Zn(2+)</name>
        <dbReference type="ChEBI" id="CHEBI:29105"/>
        <label>1</label>
    </ligand>
</feature>
<dbReference type="SUPFAM" id="SSF52540">
    <property type="entry name" value="P-loop containing nucleoside triphosphate hydrolases"/>
    <property type="match status" value="2"/>
</dbReference>
<dbReference type="EC" id="5.6.2.4" evidence="12"/>
<feature type="binding site" evidence="12">
    <location>
        <position position="433"/>
    </location>
    <ligand>
        <name>Zn(2+)</name>
        <dbReference type="ChEBI" id="CHEBI:29105"/>
        <label>2</label>
    </ligand>
</feature>
<dbReference type="InterPro" id="IPR027417">
    <property type="entry name" value="P-loop_NTPase"/>
</dbReference>
<comment type="similarity">
    <text evidence="12">Belongs to the helicase family. PriA subfamily.</text>
</comment>
<dbReference type="InterPro" id="IPR041222">
    <property type="entry name" value="PriA_3primeBD"/>
</dbReference>
<keyword evidence="10 12" id="KW-0413">Isomerase</keyword>
<comment type="catalytic activity">
    <reaction evidence="11 12">
        <text>ATP + H2O = ADP + phosphate + H(+)</text>
        <dbReference type="Rhea" id="RHEA:13065"/>
        <dbReference type="ChEBI" id="CHEBI:15377"/>
        <dbReference type="ChEBI" id="CHEBI:15378"/>
        <dbReference type="ChEBI" id="CHEBI:30616"/>
        <dbReference type="ChEBI" id="CHEBI:43474"/>
        <dbReference type="ChEBI" id="CHEBI:456216"/>
        <dbReference type="EC" id="5.6.2.4"/>
    </reaction>
</comment>
<accession>A0A9Q2KV10</accession>
<comment type="cofactor">
    <cofactor evidence="12">
        <name>Zn(2+)</name>
        <dbReference type="ChEBI" id="CHEBI:29105"/>
    </cofactor>
    <text evidence="12">Binds 2 zinc ions per subunit.</text>
</comment>
<evidence type="ECO:0000256" key="11">
    <source>
        <dbReference type="ARBA" id="ARBA00048988"/>
    </source>
</evidence>
<dbReference type="Gene3D" id="3.40.50.300">
    <property type="entry name" value="P-loop containing nucleotide triphosphate hydrolases"/>
    <property type="match status" value="2"/>
</dbReference>
<evidence type="ECO:0000256" key="2">
    <source>
        <dbReference type="ARBA" id="ARBA00022705"/>
    </source>
</evidence>
<reference evidence="14 15" key="1">
    <citation type="submission" date="2020-09" db="EMBL/GenBank/DDBJ databases">
        <title>Development of specific Francisella tularensis PCR assay based on in-depth characterization of family Francisellaceae.</title>
        <authorList>
            <person name="Ohrman C."/>
            <person name="Sahl J."/>
            <person name="Sjodin A."/>
            <person name="Uneklint I."/>
            <person name="Ballard R."/>
            <person name="Karlsson L."/>
            <person name="Mcdonough R."/>
            <person name="Sundell D."/>
            <person name="Soria K."/>
            <person name="Brindeflk B."/>
            <person name="Vallesi A."/>
            <person name="Ramirez-Paredes J.G."/>
            <person name="Colquhoun D."/>
            <person name="Myrtennas K."/>
            <person name="Birdsell D."/>
            <person name="Johansson A."/>
            <person name="Wagner D."/>
            <person name="Forsman M."/>
        </authorList>
    </citation>
    <scope>NUCLEOTIDE SEQUENCE [LARGE SCALE GENOMIC DNA]</scope>
    <source>
        <strain evidence="14 15">FSC1140</strain>
    </source>
</reference>
<dbReference type="SMART" id="SM00487">
    <property type="entry name" value="DEXDc"/>
    <property type="match status" value="1"/>
</dbReference>
<keyword evidence="15" id="KW-1185">Reference proteome</keyword>
<dbReference type="InterPro" id="IPR041236">
    <property type="entry name" value="PriA_C"/>
</dbReference>
<sequence length="718" mass="81787">MIVKVALAVPPSYLLDYSIKDTNIELFSRVLVQVGKRQLIGFIVAKDIKIAYELTRVKPILKIIDQPISDAVQRLILWLSQYYCCDLYNAIRLALPNDFLKIEKVSPQKDTYVYLDQIELQQHKLTSKQQDVLKIFANNEALRFEDLKELASSYVINKLLDKNILKKTYKLRQSNNTIESDLPELLNPEQQYAFKQITSQSGFKVSLLYGVTGSGKTEVYLHTIQSFLAKSQQVLVLVPEINLTPQTIKRFEKRFIDKNVVALHSKLSDKARLTNWLKIKNGESDIVIATRSGVLADFKNLGIIIVDEEHDSSYKQQTTTIRYNARDAAIFRASQLNIPVVLGSATPSIQSYYNYLIGKYNLLKLNKRALNSHQNTIELLDLKSSIVDNGISNTLFSLIEQNINDHQQSLIFINKLGFAKALVCKSCGDAVECKRCDKPYTLHTHPYQYLECHFCGSRKQIVTACPSCSAEELFAYGSGTEKVQSRIEARFPYNKIVRFDRSNIKTMNDLHSINQMINDKQVDVIVGTQMIAKGHHFENITLAGLINIDAGLYSTDFHAIERTAQMIVQVSGRAGRADKPGRIILQTYQPDNKLLQLLVNNDYLDFLDYLLEQRKYASYPPYTYQAQIIAESKDENKVLNMLEQIYLSLKDSSGVQVSKPLPALHLKKNNVYRYSILLTSNSRSQINSIIKWVANTQIMSSLKNSVKMYFDIDPIELG</sequence>
<dbReference type="Pfam" id="PF00270">
    <property type="entry name" value="DEAD"/>
    <property type="match status" value="1"/>
</dbReference>
<evidence type="ECO:0000256" key="7">
    <source>
        <dbReference type="ARBA" id="ARBA00022833"/>
    </source>
</evidence>
<evidence type="ECO:0000256" key="9">
    <source>
        <dbReference type="ARBA" id="ARBA00023125"/>
    </source>
</evidence>
<keyword evidence="9 12" id="KW-0238">DNA-binding</keyword>
<evidence type="ECO:0000313" key="15">
    <source>
        <dbReference type="Proteomes" id="UP000701999"/>
    </source>
</evidence>
<keyword evidence="6 12" id="KW-0347">Helicase</keyword>
<feature type="binding site" evidence="12">
    <location>
        <position position="427"/>
    </location>
    <ligand>
        <name>Zn(2+)</name>
        <dbReference type="ChEBI" id="CHEBI:29105"/>
        <label>1</label>
    </ligand>
</feature>
<evidence type="ECO:0000256" key="1">
    <source>
        <dbReference type="ARBA" id="ARBA00022515"/>
    </source>
</evidence>
<keyword evidence="7 12" id="KW-0862">Zinc</keyword>
<organism evidence="14 15">
    <name type="scientific">Francisella noatunensis</name>
    <dbReference type="NCBI Taxonomy" id="657445"/>
    <lineage>
        <taxon>Bacteria</taxon>
        <taxon>Pseudomonadati</taxon>
        <taxon>Pseudomonadota</taxon>
        <taxon>Gammaproteobacteria</taxon>
        <taxon>Thiotrichales</taxon>
        <taxon>Francisellaceae</taxon>
        <taxon>Francisella</taxon>
    </lineage>
</organism>
<keyword evidence="2 12" id="KW-0235">DNA replication</keyword>
<feature type="binding site" evidence="12">
    <location>
        <position position="452"/>
    </location>
    <ligand>
        <name>Zn(2+)</name>
        <dbReference type="ChEBI" id="CHEBI:29105"/>
        <label>2</label>
    </ligand>
</feature>
<dbReference type="GO" id="GO:0006269">
    <property type="term" value="P:DNA replication, synthesis of primer"/>
    <property type="evidence" value="ECO:0007669"/>
    <property type="project" value="UniProtKB-KW"/>
</dbReference>
<evidence type="ECO:0000256" key="10">
    <source>
        <dbReference type="ARBA" id="ARBA00023235"/>
    </source>
</evidence>
<comment type="catalytic activity">
    <reaction evidence="12">
        <text>Couples ATP hydrolysis with the unwinding of duplex DNA by translocating in the 3'-5' direction.</text>
        <dbReference type="EC" id="5.6.2.4"/>
    </reaction>
</comment>
<dbReference type="Proteomes" id="UP000701999">
    <property type="component" value="Unassembled WGS sequence"/>
</dbReference>
<comment type="subunit">
    <text evidence="12">Component of the replication restart primosome.</text>
</comment>
<keyword evidence="1 12" id="KW-0639">Primosome</keyword>
<evidence type="ECO:0000256" key="12">
    <source>
        <dbReference type="HAMAP-Rule" id="MF_00983"/>
    </source>
</evidence>
<feature type="binding site" evidence="12">
    <location>
        <position position="455"/>
    </location>
    <ligand>
        <name>Zn(2+)</name>
        <dbReference type="ChEBI" id="CHEBI:29105"/>
        <label>2</label>
    </ligand>
</feature>
<dbReference type="PANTHER" id="PTHR30580:SF0">
    <property type="entry name" value="PRIMOSOMAL PROTEIN N"/>
    <property type="match status" value="1"/>
</dbReference>
<feature type="binding site" evidence="12">
    <location>
        <position position="436"/>
    </location>
    <ligand>
        <name>Zn(2+)</name>
        <dbReference type="ChEBI" id="CHEBI:29105"/>
        <label>2</label>
    </ligand>
</feature>
<dbReference type="RefSeq" id="WP_159184710.1">
    <property type="nucleotide sequence ID" value="NZ_JACVJL010000033.1"/>
</dbReference>
<evidence type="ECO:0000256" key="3">
    <source>
        <dbReference type="ARBA" id="ARBA00022723"/>
    </source>
</evidence>
<gene>
    <name evidence="12 14" type="primary">priA</name>
    <name evidence="14" type="ORF">IB647_01260</name>
</gene>
<dbReference type="PANTHER" id="PTHR30580">
    <property type="entry name" value="PRIMOSOMAL PROTEIN N"/>
    <property type="match status" value="1"/>
</dbReference>
<dbReference type="GO" id="GO:0006270">
    <property type="term" value="P:DNA replication initiation"/>
    <property type="evidence" value="ECO:0007669"/>
    <property type="project" value="TreeGrafter"/>
</dbReference>
<dbReference type="GO" id="GO:0006310">
    <property type="term" value="P:DNA recombination"/>
    <property type="evidence" value="ECO:0007669"/>
    <property type="project" value="InterPro"/>
</dbReference>
<keyword evidence="8 12" id="KW-0067">ATP-binding</keyword>
<dbReference type="GeneID" id="93255522"/>
<dbReference type="GO" id="GO:1990077">
    <property type="term" value="C:primosome complex"/>
    <property type="evidence" value="ECO:0007669"/>
    <property type="project" value="UniProtKB-UniRule"/>
</dbReference>
<evidence type="ECO:0000313" key="14">
    <source>
        <dbReference type="EMBL" id="MBK2064459.1"/>
    </source>
</evidence>
<dbReference type="InterPro" id="IPR042115">
    <property type="entry name" value="PriA_3primeBD_sf"/>
</dbReference>
<dbReference type="PROSITE" id="PS51192">
    <property type="entry name" value="HELICASE_ATP_BIND_1"/>
    <property type="match status" value="1"/>
</dbReference>
<dbReference type="Pfam" id="PF18074">
    <property type="entry name" value="PriA_C"/>
    <property type="match status" value="1"/>
</dbReference>
<comment type="function">
    <text evidence="12">Initiates the restart of stalled replication forks, which reloads the replicative helicase on sites other than the origin of replication. Recognizes and binds to abandoned replication forks and remodels them to uncover a helicase loading site. Promotes assembly of the primosome at these replication forks.</text>
</comment>
<comment type="caution">
    <text evidence="14">The sequence shown here is derived from an EMBL/GenBank/DDBJ whole genome shotgun (WGS) entry which is preliminary data.</text>
</comment>
<keyword evidence="5 12" id="KW-0378">Hydrolase</keyword>
<dbReference type="Pfam" id="PF17764">
    <property type="entry name" value="PriA_3primeBD"/>
    <property type="match status" value="1"/>
</dbReference>
<dbReference type="InterPro" id="IPR014001">
    <property type="entry name" value="Helicase_ATP-bd"/>
</dbReference>
<dbReference type="GO" id="GO:0003677">
    <property type="term" value="F:DNA binding"/>
    <property type="evidence" value="ECO:0007669"/>
    <property type="project" value="UniProtKB-UniRule"/>
</dbReference>
<dbReference type="GO" id="GO:0005524">
    <property type="term" value="F:ATP binding"/>
    <property type="evidence" value="ECO:0007669"/>
    <property type="project" value="UniProtKB-UniRule"/>
</dbReference>
<evidence type="ECO:0000256" key="4">
    <source>
        <dbReference type="ARBA" id="ARBA00022741"/>
    </source>
</evidence>